<dbReference type="OrthoDB" id="789752at2"/>
<protein>
    <submittedName>
        <fullName evidence="2">Uncharacterized protein</fullName>
    </submittedName>
</protein>
<gene>
    <name evidence="2" type="ORF">DHW03_16330</name>
</gene>
<feature type="signal peptide" evidence="1">
    <location>
        <begin position="1"/>
        <end position="23"/>
    </location>
</feature>
<reference evidence="2 3" key="1">
    <citation type="submission" date="2018-05" db="EMBL/GenBank/DDBJ databases">
        <title>Pedobacter paludis sp. nov., isolated from wetland soil.</title>
        <authorList>
            <person name="Zhang Y."/>
            <person name="Wang G."/>
        </authorList>
    </citation>
    <scope>NUCLEOTIDE SEQUENCE [LARGE SCALE GENOMIC DNA]</scope>
    <source>
        <strain evidence="2 3">KCTC22721</strain>
    </source>
</reference>
<feature type="chain" id="PRO_5016278204" evidence="1">
    <location>
        <begin position="24"/>
        <end position="274"/>
    </location>
</feature>
<evidence type="ECO:0000313" key="3">
    <source>
        <dbReference type="Proteomes" id="UP000245379"/>
    </source>
</evidence>
<keyword evidence="1" id="KW-0732">Signal</keyword>
<sequence length="274" mass="29739">MLVKNYKSAFFYLSLMLFLGACKKQSSSIETPVDNIQKIYADSVFYMQNTDVVAKPIKASSGSYVSLPEGLKIDKKTGYIDVNQSESGLRYLVLFTPDGATESVKGYVTISGINYADKIFNLSQGDSIAEPIYNANAKLALPNPGKSNLFDETGGCKKAGIVINAENGRINLAQSVRNQAIDTGATEQVKLTYRINDGSNKAVNGLNVKIYFYRNSKEIPKYLTDLLATRQTTVLAAGTNTQTTSLSTQNLLSFASRTGSIARPRPPCIIVVGN</sequence>
<evidence type="ECO:0000313" key="2">
    <source>
        <dbReference type="EMBL" id="PWS26347.1"/>
    </source>
</evidence>
<proteinExistence type="predicted"/>
<dbReference type="EMBL" id="QGNZ01000004">
    <property type="protein sequence ID" value="PWS26347.1"/>
    <property type="molecule type" value="Genomic_DNA"/>
</dbReference>
<dbReference type="PROSITE" id="PS51257">
    <property type="entry name" value="PROKAR_LIPOPROTEIN"/>
    <property type="match status" value="1"/>
</dbReference>
<comment type="caution">
    <text evidence="2">The sequence shown here is derived from an EMBL/GenBank/DDBJ whole genome shotgun (WGS) entry which is preliminary data.</text>
</comment>
<keyword evidence="3" id="KW-1185">Reference proteome</keyword>
<accession>A0A317EJP0</accession>
<dbReference type="AlphaFoldDB" id="A0A317EJP0"/>
<organism evidence="2 3">
    <name type="scientific">Pedobacter yonginense</name>
    <dbReference type="NCBI Taxonomy" id="651869"/>
    <lineage>
        <taxon>Bacteria</taxon>
        <taxon>Pseudomonadati</taxon>
        <taxon>Bacteroidota</taxon>
        <taxon>Sphingobacteriia</taxon>
        <taxon>Sphingobacteriales</taxon>
        <taxon>Sphingobacteriaceae</taxon>
        <taxon>Pedobacter</taxon>
    </lineage>
</organism>
<evidence type="ECO:0000256" key="1">
    <source>
        <dbReference type="SAM" id="SignalP"/>
    </source>
</evidence>
<dbReference type="Proteomes" id="UP000245379">
    <property type="component" value="Unassembled WGS sequence"/>
</dbReference>
<name>A0A317EJP0_9SPHI</name>